<reference evidence="1 2" key="1">
    <citation type="submission" date="2016-08" db="EMBL/GenBank/DDBJ databases">
        <title>The complete genome of Streptomyces subrutilus 10-1-1.</title>
        <authorList>
            <person name="Chen X."/>
        </authorList>
    </citation>
    <scope>NUCLEOTIDE SEQUENCE [LARGE SCALE GENOMIC DNA]</scope>
    <source>
        <strain evidence="1 2">10-1-1</strain>
    </source>
</reference>
<evidence type="ECO:0008006" key="3">
    <source>
        <dbReference type="Google" id="ProtNLM"/>
    </source>
</evidence>
<proteinExistence type="predicted"/>
<dbReference type="OrthoDB" id="3666466at2"/>
<keyword evidence="2" id="KW-1185">Reference proteome</keyword>
<dbReference type="EMBL" id="MEHK01000001">
    <property type="protein sequence ID" value="OEJ30668.1"/>
    <property type="molecule type" value="Genomic_DNA"/>
</dbReference>
<evidence type="ECO:0000313" key="1">
    <source>
        <dbReference type="EMBL" id="OEJ30668.1"/>
    </source>
</evidence>
<comment type="caution">
    <text evidence="1">The sequence shown here is derived from an EMBL/GenBank/DDBJ whole genome shotgun (WGS) entry which is preliminary data.</text>
</comment>
<dbReference type="Proteomes" id="UP000095705">
    <property type="component" value="Unassembled WGS sequence"/>
</dbReference>
<dbReference type="Gene3D" id="1.25.10.10">
    <property type="entry name" value="Leucine-rich Repeat Variant"/>
    <property type="match status" value="2"/>
</dbReference>
<organism evidence="1 2">
    <name type="scientific">Streptomyces subrutilus</name>
    <dbReference type="NCBI Taxonomy" id="36818"/>
    <lineage>
        <taxon>Bacteria</taxon>
        <taxon>Bacillati</taxon>
        <taxon>Actinomycetota</taxon>
        <taxon>Actinomycetes</taxon>
        <taxon>Kitasatosporales</taxon>
        <taxon>Streptomycetaceae</taxon>
        <taxon>Streptomyces</taxon>
    </lineage>
</organism>
<name>A0A1E5PM86_9ACTN</name>
<accession>A0A1E5PM86</accession>
<dbReference type="InterPro" id="IPR016024">
    <property type="entry name" value="ARM-type_fold"/>
</dbReference>
<gene>
    <name evidence="1" type="ORF">BGK67_04275</name>
</gene>
<evidence type="ECO:0000313" key="2">
    <source>
        <dbReference type="Proteomes" id="UP000095705"/>
    </source>
</evidence>
<dbReference type="STRING" id="36818.BGK67_04275"/>
<dbReference type="SUPFAM" id="SSF48371">
    <property type="entry name" value="ARM repeat"/>
    <property type="match status" value="1"/>
</dbReference>
<dbReference type="InterPro" id="IPR011989">
    <property type="entry name" value="ARM-like"/>
</dbReference>
<sequence>MNHLLPGLAANPSLPPFLVDRLITRVGVGVDASGIPDDDLVRDLVGTLADRTDLTPAQVRALAAHHEHTAVQLAYRGLLPAADADPASRPYAALALLDEGRGHPRWARALAADPDPEIRRKLAACPGLPAEVTDALAADPDVEVVAELALWTASDVIARLASHPDPRVRRATAGNPATAAEVVVALAEDPELSLNWVLAERTDLPQAVYARLAADPLPGVRATLAGNPGVGEDLVRVLAADEDDGVRRGLARHPRVPLDVLGHLARMAGLGPALLPRIASATPDEVAGLAGSAHSAVRMLVAERRDLPPEVRDALASDPDAAVVRAVAAHPGLPEERLRAMVARHGVRVHARAAAHPDAPGALLAELARHEPPVRGALRAIAVHPRATAEALVPCLADPRAARYAAGHPALPVPVLTGLLHGPDQEVARAAAANSALPFRVMAELVTVIPG</sequence>
<dbReference type="AlphaFoldDB" id="A0A1E5PM86"/>
<dbReference type="RefSeq" id="WP_069918814.1">
    <property type="nucleotide sequence ID" value="NZ_MEHK01000001.1"/>
</dbReference>
<protein>
    <recommendedName>
        <fullName evidence="3">Mucin-2</fullName>
    </recommendedName>
</protein>